<feature type="compositionally biased region" description="Polar residues" evidence="1">
    <location>
        <begin position="10"/>
        <end position="21"/>
    </location>
</feature>
<feature type="compositionally biased region" description="Polar residues" evidence="1">
    <location>
        <begin position="105"/>
        <end position="115"/>
    </location>
</feature>
<dbReference type="RefSeq" id="XP_007374667.1">
    <property type="nucleotide sequence ID" value="XM_007374605.1"/>
</dbReference>
<dbReference type="InParanoid" id="G3ALA9"/>
<sequence length="364" mass="42130">MIDDNIYKNPIQSTSNNTQSKMTPQTFHMFVKEEETTSSLDIMSVQNNEDLENVFDEFIDIPNLVSDDELSEEDTVSTKTFGSHWKRSGQSTPATVASEPRVSRRQGSPPQYNKSEQVKIQQPKPIQPQAVQQQQQQQPLHINKAYILPSQQLASSVQTATRKIKTSSTTSTAISTTTKATTKSTHLSPEQFKYEQTQLMTIIVKYIATKIYNSFPPESPRSIKPNEMPLDKFLLLLTSRLQLTLPLFIKGIIYLFRYMDIIYLLRYLNQSNNFINYKDMGFELKKLIVGCFKLTIIKERRIPKNKNKYNYNWQHITGLSNQEINNIVKQIVGRMNGKLRIKDVELLRMKSEIFRFVKMVTKEV</sequence>
<dbReference type="HOGENOM" id="CLU_705959_0_0_1"/>
<evidence type="ECO:0000256" key="1">
    <source>
        <dbReference type="SAM" id="MobiDB-lite"/>
    </source>
</evidence>
<evidence type="ECO:0000313" key="2">
    <source>
        <dbReference type="EMBL" id="EGW33152.1"/>
    </source>
</evidence>
<protein>
    <submittedName>
        <fullName evidence="2">Uncharacterized protein</fullName>
    </submittedName>
</protein>
<accession>G3ALA9</accession>
<keyword evidence="3" id="KW-1185">Reference proteome</keyword>
<feature type="compositionally biased region" description="Low complexity" evidence="1">
    <location>
        <begin position="118"/>
        <end position="137"/>
    </location>
</feature>
<dbReference type="KEGG" id="spaa:SPAPADRAFT_60455"/>
<name>G3ALA9_SPAPN</name>
<dbReference type="AlphaFoldDB" id="G3ALA9"/>
<dbReference type="Proteomes" id="UP000000709">
    <property type="component" value="Unassembled WGS sequence"/>
</dbReference>
<reference evidence="2 3" key="1">
    <citation type="journal article" date="2011" name="Proc. Natl. Acad. Sci. U.S.A.">
        <title>Comparative genomics of xylose-fermenting fungi for enhanced biofuel production.</title>
        <authorList>
            <person name="Wohlbach D.J."/>
            <person name="Kuo A."/>
            <person name="Sato T.K."/>
            <person name="Potts K.M."/>
            <person name="Salamov A.A."/>
            <person name="LaButti K.M."/>
            <person name="Sun H."/>
            <person name="Clum A."/>
            <person name="Pangilinan J.L."/>
            <person name="Lindquist E.A."/>
            <person name="Lucas S."/>
            <person name="Lapidus A."/>
            <person name="Jin M."/>
            <person name="Gunawan C."/>
            <person name="Balan V."/>
            <person name="Dale B.E."/>
            <person name="Jeffries T.W."/>
            <person name="Zinkel R."/>
            <person name="Barry K.W."/>
            <person name="Grigoriev I.V."/>
            <person name="Gasch A.P."/>
        </authorList>
    </citation>
    <scope>NUCLEOTIDE SEQUENCE [LARGE SCALE GENOMIC DNA]</scope>
    <source>
        <strain evidence="3">NRRL Y-27907 / 11-Y1</strain>
    </source>
</reference>
<proteinExistence type="predicted"/>
<dbReference type="OMA" id="EMFRFVK"/>
<evidence type="ECO:0000313" key="3">
    <source>
        <dbReference type="Proteomes" id="UP000000709"/>
    </source>
</evidence>
<feature type="region of interest" description="Disordered" evidence="1">
    <location>
        <begin position="1"/>
        <end position="21"/>
    </location>
</feature>
<dbReference type="eggNOG" id="ENOG502RPWR">
    <property type="taxonomic scope" value="Eukaryota"/>
</dbReference>
<gene>
    <name evidence="2" type="ORF">SPAPADRAFT_60455</name>
</gene>
<dbReference type="GeneID" id="18873423"/>
<dbReference type="EMBL" id="GL996501">
    <property type="protein sequence ID" value="EGW33152.1"/>
    <property type="molecule type" value="Genomic_DNA"/>
</dbReference>
<feature type="region of interest" description="Disordered" evidence="1">
    <location>
        <begin position="68"/>
        <end position="137"/>
    </location>
</feature>
<organism evidence="3">
    <name type="scientific">Spathaspora passalidarum (strain NRRL Y-27907 / 11-Y1)</name>
    <dbReference type="NCBI Taxonomy" id="619300"/>
    <lineage>
        <taxon>Eukaryota</taxon>
        <taxon>Fungi</taxon>
        <taxon>Dikarya</taxon>
        <taxon>Ascomycota</taxon>
        <taxon>Saccharomycotina</taxon>
        <taxon>Pichiomycetes</taxon>
        <taxon>Debaryomycetaceae</taxon>
        <taxon>Spathaspora</taxon>
    </lineage>
</organism>